<accession>A0A940WUK4</accession>
<comment type="caution">
    <text evidence="2">The sequence shown here is derived from an EMBL/GenBank/DDBJ whole genome shotgun (WGS) entry which is preliminary data.</text>
</comment>
<evidence type="ECO:0000256" key="1">
    <source>
        <dbReference type="SAM" id="Phobius"/>
    </source>
</evidence>
<dbReference type="Proteomes" id="UP000678228">
    <property type="component" value="Unassembled WGS sequence"/>
</dbReference>
<reference evidence="2" key="1">
    <citation type="submission" date="2021-03" db="EMBL/GenBank/DDBJ databases">
        <title>Bacillus suaedae sp. nov., isolated from Suaeda aralocaspica.</title>
        <authorList>
            <person name="Lei R.F.R."/>
        </authorList>
    </citation>
    <scope>NUCLEOTIDE SEQUENCE</scope>
    <source>
        <strain evidence="2">YZJH907-2</strain>
    </source>
</reference>
<evidence type="ECO:0000313" key="2">
    <source>
        <dbReference type="EMBL" id="MBP3950912.1"/>
    </source>
</evidence>
<gene>
    <name evidence="2" type="ORF">J7W16_07160</name>
</gene>
<dbReference type="RefSeq" id="WP_210596584.1">
    <property type="nucleotide sequence ID" value="NZ_JAGKSQ010000002.1"/>
</dbReference>
<feature type="transmembrane region" description="Helical" evidence="1">
    <location>
        <begin position="43"/>
        <end position="61"/>
    </location>
</feature>
<organism evidence="2 3">
    <name type="scientific">Halalkalibacter suaedae</name>
    <dbReference type="NCBI Taxonomy" id="2822140"/>
    <lineage>
        <taxon>Bacteria</taxon>
        <taxon>Bacillati</taxon>
        <taxon>Bacillota</taxon>
        <taxon>Bacilli</taxon>
        <taxon>Bacillales</taxon>
        <taxon>Bacillaceae</taxon>
        <taxon>Halalkalibacter</taxon>
    </lineage>
</organism>
<protein>
    <submittedName>
        <fullName evidence="2">Uncharacterized protein</fullName>
    </submittedName>
</protein>
<feature type="transmembrane region" description="Helical" evidence="1">
    <location>
        <begin position="12"/>
        <end position="31"/>
    </location>
</feature>
<dbReference type="AlphaFoldDB" id="A0A940WUK4"/>
<evidence type="ECO:0000313" key="3">
    <source>
        <dbReference type="Proteomes" id="UP000678228"/>
    </source>
</evidence>
<dbReference type="EMBL" id="JAGKSQ010000002">
    <property type="protein sequence ID" value="MBP3950912.1"/>
    <property type="molecule type" value="Genomic_DNA"/>
</dbReference>
<name>A0A940WUK4_9BACI</name>
<keyword evidence="1" id="KW-1133">Transmembrane helix</keyword>
<sequence length="200" mass="23450">MDGSSSETDNKLTMKLLILFIGLTTLGGAYLINSIYPFGSEYLYLYSLVVLYGILIIFAFIKLPKDLSKYIIILLLIIIGQHTIRYQYKSEQLANFTTISKWKSEPELQVYRLFDLLQENLYLEKSQEEIQEIMGVPNKTEYQDGETAYSYIYEGIWGWNKWTTVVRIYFGEDNIAYNHRYGIIDAVENPNDLRRPQYEN</sequence>
<keyword evidence="3" id="KW-1185">Reference proteome</keyword>
<proteinExistence type="predicted"/>
<keyword evidence="1" id="KW-0812">Transmembrane</keyword>
<keyword evidence="1" id="KW-0472">Membrane</keyword>